<protein>
    <recommendedName>
        <fullName evidence="2">PUL domain-containing protein</fullName>
    </recommendedName>
</protein>
<dbReference type="Pfam" id="PF08324">
    <property type="entry name" value="PUL"/>
    <property type="match status" value="1"/>
</dbReference>
<dbReference type="EMBL" id="LDAU01000048">
    <property type="protein sequence ID" value="KRX09493.1"/>
    <property type="molecule type" value="Genomic_DNA"/>
</dbReference>
<proteinExistence type="predicted"/>
<name>A0A0V0R5I1_PSEPJ</name>
<dbReference type="InterPro" id="IPR011990">
    <property type="entry name" value="TPR-like_helical_dom_sf"/>
</dbReference>
<dbReference type="InterPro" id="IPR011989">
    <property type="entry name" value="ARM-like"/>
</dbReference>
<dbReference type="InterPro" id="IPR013535">
    <property type="entry name" value="PUL_dom"/>
</dbReference>
<reference evidence="3 4" key="1">
    <citation type="journal article" date="2015" name="Sci. Rep.">
        <title>Genome of the facultative scuticociliatosis pathogen Pseudocohnilembus persalinus provides insight into its virulence through horizontal gene transfer.</title>
        <authorList>
            <person name="Xiong J."/>
            <person name="Wang G."/>
            <person name="Cheng J."/>
            <person name="Tian M."/>
            <person name="Pan X."/>
            <person name="Warren A."/>
            <person name="Jiang C."/>
            <person name="Yuan D."/>
            <person name="Miao W."/>
        </authorList>
    </citation>
    <scope>NUCLEOTIDE SEQUENCE [LARGE SCALE GENOMIC DNA]</scope>
    <source>
        <strain evidence="3">36N120E</strain>
    </source>
</reference>
<evidence type="ECO:0000313" key="3">
    <source>
        <dbReference type="EMBL" id="KRX09493.1"/>
    </source>
</evidence>
<dbReference type="SUPFAM" id="SSF48452">
    <property type="entry name" value="TPR-like"/>
    <property type="match status" value="1"/>
</dbReference>
<feature type="domain" description="PUL" evidence="2">
    <location>
        <begin position="853"/>
        <end position="1141"/>
    </location>
</feature>
<accession>A0A0V0R5I1</accession>
<organism evidence="3 4">
    <name type="scientific">Pseudocohnilembus persalinus</name>
    <name type="common">Ciliate</name>
    <dbReference type="NCBI Taxonomy" id="266149"/>
    <lineage>
        <taxon>Eukaryota</taxon>
        <taxon>Sar</taxon>
        <taxon>Alveolata</taxon>
        <taxon>Ciliophora</taxon>
        <taxon>Intramacronucleata</taxon>
        <taxon>Oligohymenophorea</taxon>
        <taxon>Scuticociliatia</taxon>
        <taxon>Philasterida</taxon>
        <taxon>Pseudocohnilembidae</taxon>
        <taxon>Pseudocohnilembus</taxon>
    </lineage>
</organism>
<dbReference type="Gene3D" id="1.25.10.10">
    <property type="entry name" value="Leucine-rich Repeat Variant"/>
    <property type="match status" value="1"/>
</dbReference>
<keyword evidence="1" id="KW-0802">TPR repeat</keyword>
<evidence type="ECO:0000259" key="2">
    <source>
        <dbReference type="PROSITE" id="PS51396"/>
    </source>
</evidence>
<comment type="caution">
    <text evidence="3">The sequence shown here is derived from an EMBL/GenBank/DDBJ whole genome shotgun (WGS) entry which is preliminary data.</text>
</comment>
<dbReference type="Proteomes" id="UP000054937">
    <property type="component" value="Unassembled WGS sequence"/>
</dbReference>
<dbReference type="PROSITE" id="PS51396">
    <property type="entry name" value="PUL"/>
    <property type="match status" value="1"/>
</dbReference>
<dbReference type="AlphaFoldDB" id="A0A0V0R5I1"/>
<keyword evidence="4" id="KW-1185">Reference proteome</keyword>
<evidence type="ECO:0000313" key="4">
    <source>
        <dbReference type="Proteomes" id="UP000054937"/>
    </source>
</evidence>
<gene>
    <name evidence="3" type="ORF">PPERSA_12236</name>
</gene>
<evidence type="ECO:0000256" key="1">
    <source>
        <dbReference type="PROSITE-ProRule" id="PRU00339"/>
    </source>
</evidence>
<dbReference type="OrthoDB" id="5986190at2759"/>
<dbReference type="InParanoid" id="A0A0V0R5I1"/>
<dbReference type="InterPro" id="IPR019734">
    <property type="entry name" value="TPR_rpt"/>
</dbReference>
<feature type="repeat" description="TPR" evidence="1">
    <location>
        <begin position="479"/>
        <end position="512"/>
    </location>
</feature>
<dbReference type="PROSITE" id="PS50005">
    <property type="entry name" value="TPR"/>
    <property type="match status" value="1"/>
</dbReference>
<dbReference type="Gene3D" id="1.25.40.10">
    <property type="entry name" value="Tetratricopeptide repeat domain"/>
    <property type="match status" value="2"/>
</dbReference>
<sequence length="1150" mass="136093">MEIENPINLTEEDFFKDFSVSPNYFYNKNNLININPYTAIRKQDFKPYNLQIILSNNEQNLQKIMKINHILNQNQILNTYMWPLSINNLQKLEIDQNNNNIDNYRILVIQTNCDALHSLSNEFYTQQFFTQNEFNDREVLLLLQNMIEILYQNLIPNSLYHLITNNLQLLKKQIKPMHDQQKIINFENFYFQTEQYQFYEKQGICTLQNLQKQEPQTKWIDRQDNIIYILQALLEQLDILHKNNLYYSNSSINAEHRKYVDRYCAARTVQLLMLSSIDVPEPIYFKNKYEQIQNSLKLLENYYNQDLVDQLKILLSPYDSKNLPEQQTKLQNLKQKLNPKQNYIYDDLGLLDEFLLTVDKSLNDQLIQDDIQILNICDAFRLLKTGVDKCLYYYNQNEKYFQTLEQYDNLYYIQLTYIMGRIFLQDKQYTRALQFFLMHYKQANMMDIKMTAEVETQIGLCYSIENKQKFCKQDDLILSQTYVRLADLYIMYNQYQQAHKYYELALKGLEKLQNFDSDVEYLYVLENLSIVTFHLKQFDRSLYYINQLIDCRQKNDMIDQKLAEQLQYKATLFQGNLKEDPEQAIQLYEQAIAIQSLYVQENDFKFAVSYYNLAYEQSRLSAQKKDLELYKVAKQNVIKAIDILEINGEKNSFQNGQANSLLADILMELGEDLDAEPYLQQAYYIYGKIYGNNHFQTQDVYSKLIEIIQMKQQIKENPKLIEEAKKLKSEFGNEVKDYLNVLIQNPTYNAETIIDQINKGLLKIKLDNGKFLQKDNPQQKDNALKMVKVFGGQPEDYYKLLADNQKYTTEEIISKIRNGQLELKIGGQKLVPLDIIEEEKKQKIKKQALINSEFFPLPNFQEIYTLTNPQKTQQKILDFNQKISENKSYNQLALNLNSEMKYFDNIIQFIDRENPNYQLQLEENSIDLLKNKLINWPNEFQVPIFDILRHLALKPQIKRLLIGSSLVQIISTCCDLLQNEQAQVPVIGLYLTFFVNLMKTSSYTVMDNQKQILSAIFSVLEKREKELLSNKNFSNQIANFFYNYCKGVLENSQKIYKKQFIQKVVQIVLKYLQLTNDQSDTANQEDIQLKYLISLAHIVLAQIEINQPVIEIQLIDNLNFNNASAKVQKCLKDVKEQILSYQKVLSQSQK</sequence>